<gene>
    <name evidence="1" type="ORF">DFA_00754</name>
</gene>
<evidence type="ECO:0000313" key="1">
    <source>
        <dbReference type="EMBL" id="EGG20889.1"/>
    </source>
</evidence>
<evidence type="ECO:0000313" key="2">
    <source>
        <dbReference type="Proteomes" id="UP000007797"/>
    </source>
</evidence>
<protein>
    <submittedName>
        <fullName evidence="1">Uncharacterized protein</fullName>
    </submittedName>
</protein>
<keyword evidence="2" id="KW-1185">Reference proteome</keyword>
<dbReference type="KEGG" id="dfa:DFA_00754"/>
<dbReference type="AlphaFoldDB" id="F4PTK7"/>
<dbReference type="EMBL" id="GL883010">
    <property type="protein sequence ID" value="EGG20889.1"/>
    <property type="molecule type" value="Genomic_DNA"/>
</dbReference>
<dbReference type="RefSeq" id="XP_004358739.1">
    <property type="nucleotide sequence ID" value="XM_004358682.1"/>
</dbReference>
<reference evidence="2" key="1">
    <citation type="journal article" date="2011" name="Genome Res.">
        <title>Phylogeny-wide analysis of social amoeba genomes highlights ancient origins for complex intercellular communication.</title>
        <authorList>
            <person name="Heidel A.J."/>
            <person name="Lawal H.M."/>
            <person name="Felder M."/>
            <person name="Schilde C."/>
            <person name="Helps N.R."/>
            <person name="Tunggal B."/>
            <person name="Rivero F."/>
            <person name="John U."/>
            <person name="Schleicher M."/>
            <person name="Eichinger L."/>
            <person name="Platzer M."/>
            <person name="Noegel A.A."/>
            <person name="Schaap P."/>
            <person name="Gloeckner G."/>
        </authorList>
    </citation>
    <scope>NUCLEOTIDE SEQUENCE [LARGE SCALE GENOMIC DNA]</scope>
    <source>
        <strain evidence="2">SH3</strain>
    </source>
</reference>
<accession>F4PTK7</accession>
<name>F4PTK7_CACFS</name>
<dbReference type="Proteomes" id="UP000007797">
    <property type="component" value="Unassembled WGS sequence"/>
</dbReference>
<dbReference type="GeneID" id="14873774"/>
<proteinExistence type="predicted"/>
<organism evidence="1 2">
    <name type="scientific">Cavenderia fasciculata</name>
    <name type="common">Slime mold</name>
    <name type="synonym">Dictyostelium fasciculatum</name>
    <dbReference type="NCBI Taxonomy" id="261658"/>
    <lineage>
        <taxon>Eukaryota</taxon>
        <taxon>Amoebozoa</taxon>
        <taxon>Evosea</taxon>
        <taxon>Eumycetozoa</taxon>
        <taxon>Dictyostelia</taxon>
        <taxon>Acytosteliales</taxon>
        <taxon>Cavenderiaceae</taxon>
        <taxon>Cavenderia</taxon>
    </lineage>
</organism>
<sequence>MNEKREIRLHTKRLSTLGEVSVGQAERISIVLSCSLISTVSGNQLVEAKTCSLSSNTTNVNTNSLFKNMTVQISCGTNNCPYKGVGFDEVFQPGNLHSVPEISAEQNVTVFYDGNTICISFPKVSKVDCGAESKSVECVETCFNVTADTQDHYFITEQSSDCKGSTTVVGHHLLTYPTTNNSNRIMVPSCIILLFLFIFTSL</sequence>